<evidence type="ECO:0000256" key="8">
    <source>
        <dbReference type="ARBA" id="ARBA00048617"/>
    </source>
</evidence>
<evidence type="ECO:0000256" key="5">
    <source>
        <dbReference type="ARBA" id="ARBA00023244"/>
    </source>
</evidence>
<evidence type="ECO:0000256" key="7">
    <source>
        <dbReference type="ARBA" id="ARBA00040167"/>
    </source>
</evidence>
<keyword evidence="5 9" id="KW-0627">Porphyrin biosynthesis</keyword>
<comment type="pathway">
    <text evidence="1 9">Porphyrin-containing compound metabolism; protoporphyrin-IX biosynthesis; coproporphyrinogen-III from 5-aminolevulinate: step 3/4.</text>
</comment>
<dbReference type="CDD" id="cd06578">
    <property type="entry name" value="HemD"/>
    <property type="match status" value="1"/>
</dbReference>
<dbReference type="GO" id="GO:0006782">
    <property type="term" value="P:protoporphyrinogen IX biosynthetic process"/>
    <property type="evidence" value="ECO:0007669"/>
    <property type="project" value="UniProtKB-UniRule"/>
</dbReference>
<dbReference type="InterPro" id="IPR003754">
    <property type="entry name" value="4pyrrol_synth_uPrphyn_synth"/>
</dbReference>
<evidence type="ECO:0000256" key="3">
    <source>
        <dbReference type="ARBA" id="ARBA00013109"/>
    </source>
</evidence>
<accession>A0A554WK55</accession>
<comment type="catalytic activity">
    <reaction evidence="8 9">
        <text>hydroxymethylbilane = uroporphyrinogen III + H2O</text>
        <dbReference type="Rhea" id="RHEA:18965"/>
        <dbReference type="ChEBI" id="CHEBI:15377"/>
        <dbReference type="ChEBI" id="CHEBI:57308"/>
        <dbReference type="ChEBI" id="CHEBI:57845"/>
        <dbReference type="EC" id="4.2.1.75"/>
    </reaction>
</comment>
<feature type="domain" description="Tetrapyrrole biosynthesis uroporphyrinogen III synthase" evidence="10">
    <location>
        <begin position="17"/>
        <end position="245"/>
    </location>
</feature>
<dbReference type="InterPro" id="IPR036108">
    <property type="entry name" value="4pyrrol_syn_uPrphyn_synt_sf"/>
</dbReference>
<dbReference type="PANTHER" id="PTHR38042:SF1">
    <property type="entry name" value="UROPORPHYRINOGEN-III SYNTHASE, CHLOROPLASTIC"/>
    <property type="match status" value="1"/>
</dbReference>
<dbReference type="EMBL" id="VJND01000014">
    <property type="protein sequence ID" value="TSE23964.1"/>
    <property type="molecule type" value="Genomic_DNA"/>
</dbReference>
<evidence type="ECO:0000256" key="9">
    <source>
        <dbReference type="RuleBase" id="RU366031"/>
    </source>
</evidence>
<evidence type="ECO:0000259" key="10">
    <source>
        <dbReference type="Pfam" id="PF02602"/>
    </source>
</evidence>
<evidence type="ECO:0000256" key="2">
    <source>
        <dbReference type="ARBA" id="ARBA00008133"/>
    </source>
</evidence>
<dbReference type="AlphaFoldDB" id="A0A554WK55"/>
<organism evidence="11 12">
    <name type="scientific">Tepidimonas sediminis</name>
    <dbReference type="NCBI Taxonomy" id="2588941"/>
    <lineage>
        <taxon>Bacteria</taxon>
        <taxon>Pseudomonadati</taxon>
        <taxon>Pseudomonadota</taxon>
        <taxon>Betaproteobacteria</taxon>
        <taxon>Burkholderiales</taxon>
        <taxon>Tepidimonas</taxon>
    </lineage>
</organism>
<dbReference type="RefSeq" id="WP_143896319.1">
    <property type="nucleotide sequence ID" value="NZ_VJND01000014.1"/>
</dbReference>
<dbReference type="GO" id="GO:0004852">
    <property type="term" value="F:uroporphyrinogen-III synthase activity"/>
    <property type="evidence" value="ECO:0007669"/>
    <property type="project" value="UniProtKB-UniRule"/>
</dbReference>
<dbReference type="SUPFAM" id="SSF69618">
    <property type="entry name" value="HemD-like"/>
    <property type="match status" value="1"/>
</dbReference>
<proteinExistence type="inferred from homology"/>
<evidence type="ECO:0000256" key="6">
    <source>
        <dbReference type="ARBA" id="ARBA00037589"/>
    </source>
</evidence>
<comment type="function">
    <text evidence="6 9">Catalyzes cyclization of the linear tetrapyrrole, hydroxymethylbilane, to the macrocyclic uroporphyrinogen III.</text>
</comment>
<comment type="caution">
    <text evidence="11">The sequence shown here is derived from an EMBL/GenBank/DDBJ whole genome shotgun (WGS) entry which is preliminary data.</text>
</comment>
<keyword evidence="4 9" id="KW-0456">Lyase</keyword>
<dbReference type="PANTHER" id="PTHR38042">
    <property type="entry name" value="UROPORPHYRINOGEN-III SYNTHASE, CHLOROPLASTIC"/>
    <property type="match status" value="1"/>
</dbReference>
<dbReference type="Proteomes" id="UP000320225">
    <property type="component" value="Unassembled WGS sequence"/>
</dbReference>
<reference evidence="11 12" key="1">
    <citation type="submission" date="2019-07" db="EMBL/GenBank/DDBJ databases">
        <title>Tepidimonas sediminis YIM 72259 draft genome.</title>
        <authorList>
            <person name="Da Costa M.S."/>
            <person name="Froufe H.J.C."/>
            <person name="Egas C."/>
            <person name="Albuquerque L."/>
        </authorList>
    </citation>
    <scope>NUCLEOTIDE SEQUENCE [LARGE SCALE GENOMIC DNA]</scope>
    <source>
        <strain evidence="11 12">YIM 72259</strain>
    </source>
</reference>
<evidence type="ECO:0000313" key="11">
    <source>
        <dbReference type="EMBL" id="TSE23964.1"/>
    </source>
</evidence>
<dbReference type="InterPro" id="IPR039793">
    <property type="entry name" value="UROS/Hem4"/>
</dbReference>
<gene>
    <name evidence="11" type="primary">hemD</name>
    <name evidence="11" type="ORF">Tsedi_02053</name>
</gene>
<dbReference type="Gene3D" id="3.40.50.10090">
    <property type="match status" value="2"/>
</dbReference>
<dbReference type="Pfam" id="PF02602">
    <property type="entry name" value="HEM4"/>
    <property type="match status" value="1"/>
</dbReference>
<evidence type="ECO:0000313" key="12">
    <source>
        <dbReference type="Proteomes" id="UP000320225"/>
    </source>
</evidence>
<keyword evidence="12" id="KW-1185">Reference proteome</keyword>
<dbReference type="GO" id="GO:0006780">
    <property type="term" value="P:uroporphyrinogen III biosynthetic process"/>
    <property type="evidence" value="ECO:0007669"/>
    <property type="project" value="UniProtKB-UniRule"/>
</dbReference>
<comment type="similarity">
    <text evidence="2 9">Belongs to the uroporphyrinogen-III synthase family.</text>
</comment>
<protein>
    <recommendedName>
        <fullName evidence="7 9">Uroporphyrinogen-III synthase</fullName>
        <ecNumber evidence="3 9">4.2.1.75</ecNumber>
    </recommendedName>
</protein>
<dbReference type="OrthoDB" id="9787650at2"/>
<name>A0A554WK55_9BURK</name>
<evidence type="ECO:0000256" key="4">
    <source>
        <dbReference type="ARBA" id="ARBA00023239"/>
    </source>
</evidence>
<dbReference type="EC" id="4.2.1.75" evidence="3 9"/>
<sequence length="253" mass="26257">MERPTVVVTRPPSQAAAWVRALRAAGWPAQALPLLAIESLLPPNQPAPWAAQARCDAVMVVSPAAVEVMRAAGWPPPPAPLRCWAPGQGTAGALRTWGVPPERLDAVPADAPRVEAEALWPQVAAQVRPGWRLLVVRGLSSDGGQGRDGLLRHVQAAGGRVETLLAYRRAVPAWDAAQQAAARQAAAGGVWLFSSGEAVANLAALASGADWAQAVALATHPRIAAAARAAGFGRVLTTRPTITDVLQALESVA</sequence>
<evidence type="ECO:0000256" key="1">
    <source>
        <dbReference type="ARBA" id="ARBA00004772"/>
    </source>
</evidence>